<keyword evidence="1" id="KW-1133">Transmembrane helix</keyword>
<keyword evidence="1" id="KW-0472">Membrane</keyword>
<accession>R7QPN5</accession>
<protein>
    <recommendedName>
        <fullName evidence="4">Signal sequence receptor subunit gamma</fullName>
    </recommendedName>
</protein>
<organism evidence="2 3">
    <name type="scientific">Chondrus crispus</name>
    <name type="common">Carrageen Irish moss</name>
    <name type="synonym">Polymorpha crispa</name>
    <dbReference type="NCBI Taxonomy" id="2769"/>
    <lineage>
        <taxon>Eukaryota</taxon>
        <taxon>Rhodophyta</taxon>
        <taxon>Florideophyceae</taxon>
        <taxon>Rhodymeniophycidae</taxon>
        <taxon>Gigartinales</taxon>
        <taxon>Gigartinaceae</taxon>
        <taxon>Chondrus</taxon>
    </lineage>
</organism>
<dbReference type="RefSeq" id="XP_005710037.1">
    <property type="nucleotide sequence ID" value="XM_005709980.1"/>
</dbReference>
<feature type="transmembrane region" description="Helical" evidence="1">
    <location>
        <begin position="50"/>
        <end position="72"/>
    </location>
</feature>
<dbReference type="Proteomes" id="UP000012073">
    <property type="component" value="Unassembled WGS sequence"/>
</dbReference>
<dbReference type="EMBL" id="HG002070">
    <property type="protein sequence ID" value="CDF39743.1"/>
    <property type="molecule type" value="Genomic_DNA"/>
</dbReference>
<evidence type="ECO:0000313" key="3">
    <source>
        <dbReference type="Proteomes" id="UP000012073"/>
    </source>
</evidence>
<feature type="transmembrane region" description="Helical" evidence="1">
    <location>
        <begin position="115"/>
        <end position="136"/>
    </location>
</feature>
<reference evidence="3" key="1">
    <citation type="journal article" date="2013" name="Proc. Natl. Acad. Sci. U.S.A.">
        <title>Genome structure and metabolic features in the red seaweed Chondrus crispus shed light on evolution of the Archaeplastida.</title>
        <authorList>
            <person name="Collen J."/>
            <person name="Porcel B."/>
            <person name="Carre W."/>
            <person name="Ball S.G."/>
            <person name="Chaparro C."/>
            <person name="Tonon T."/>
            <person name="Barbeyron T."/>
            <person name="Michel G."/>
            <person name="Noel B."/>
            <person name="Valentin K."/>
            <person name="Elias M."/>
            <person name="Artiguenave F."/>
            <person name="Arun A."/>
            <person name="Aury J.M."/>
            <person name="Barbosa-Neto J.F."/>
            <person name="Bothwell J.H."/>
            <person name="Bouget F.Y."/>
            <person name="Brillet L."/>
            <person name="Cabello-Hurtado F."/>
            <person name="Capella-Gutierrez S."/>
            <person name="Charrier B."/>
            <person name="Cladiere L."/>
            <person name="Cock J.M."/>
            <person name="Coelho S.M."/>
            <person name="Colleoni C."/>
            <person name="Czjzek M."/>
            <person name="Da Silva C."/>
            <person name="Delage L."/>
            <person name="Denoeud F."/>
            <person name="Deschamps P."/>
            <person name="Dittami S.M."/>
            <person name="Gabaldon T."/>
            <person name="Gachon C.M."/>
            <person name="Groisillier A."/>
            <person name="Herve C."/>
            <person name="Jabbari K."/>
            <person name="Katinka M."/>
            <person name="Kloareg B."/>
            <person name="Kowalczyk N."/>
            <person name="Labadie K."/>
            <person name="Leblanc C."/>
            <person name="Lopez P.J."/>
            <person name="McLachlan D.H."/>
            <person name="Meslet-Cladiere L."/>
            <person name="Moustafa A."/>
            <person name="Nehr Z."/>
            <person name="Nyvall Collen P."/>
            <person name="Panaud O."/>
            <person name="Partensky F."/>
            <person name="Poulain J."/>
            <person name="Rensing S.A."/>
            <person name="Rousvoal S."/>
            <person name="Samson G."/>
            <person name="Symeonidi A."/>
            <person name="Weissenbach J."/>
            <person name="Zambounis A."/>
            <person name="Wincker P."/>
            <person name="Boyen C."/>
        </authorList>
    </citation>
    <scope>NUCLEOTIDE SEQUENCE [LARGE SCALE GENOMIC DNA]</scope>
    <source>
        <strain evidence="3">cv. Stackhouse</strain>
    </source>
</reference>
<name>R7QPN5_CHOCR</name>
<feature type="transmembrane region" description="Helical" evidence="1">
    <location>
        <begin position="22"/>
        <end position="44"/>
    </location>
</feature>
<sequence length="172" mass="18439">MADEFDDLLDDFGRRPSVLKRLFYILLSLEPVLVTAILFVRIFLVSISASQVTLVLSVLLAAVLLSLSYHNLAFAKAARLRRAGSPPTKGAYKGDKAAYEKAMASFEGSISSASLWYSCAYNNAIFMIVTPLLGMYLLPDKVAGDLNLLLSGAAAAALALFNSNTALKAIGE</sequence>
<dbReference type="OMA" id="LAYHNCA"/>
<proteinExistence type="predicted"/>
<keyword evidence="3" id="KW-1185">Reference proteome</keyword>
<dbReference type="AlphaFoldDB" id="R7QPN5"/>
<dbReference type="KEGG" id="ccp:CHC_T00006785001"/>
<evidence type="ECO:0000313" key="2">
    <source>
        <dbReference type="EMBL" id="CDF39743.1"/>
    </source>
</evidence>
<feature type="transmembrane region" description="Helical" evidence="1">
    <location>
        <begin position="148"/>
        <end position="167"/>
    </location>
</feature>
<keyword evidence="1" id="KW-0812">Transmembrane</keyword>
<gene>
    <name evidence="2" type="ORF">CHC_T00006785001</name>
</gene>
<evidence type="ECO:0008006" key="4">
    <source>
        <dbReference type="Google" id="ProtNLM"/>
    </source>
</evidence>
<dbReference type="GeneID" id="17317721"/>
<evidence type="ECO:0000256" key="1">
    <source>
        <dbReference type="SAM" id="Phobius"/>
    </source>
</evidence>
<dbReference type="OrthoDB" id="10529741at2759"/>
<dbReference type="Gramene" id="CDF39743">
    <property type="protein sequence ID" value="CDF39743"/>
    <property type="gene ID" value="CHC_T00006785001"/>
</dbReference>